<feature type="transmembrane region" description="Helical" evidence="1">
    <location>
        <begin position="99"/>
        <end position="117"/>
    </location>
</feature>
<dbReference type="VEuPathDB" id="FungiDB:C2_07870C_A"/>
<evidence type="ECO:0000313" key="3">
    <source>
        <dbReference type="EMBL" id="AOW27783.1"/>
    </source>
</evidence>
<gene>
    <name evidence="3" type="ordered locus">CAALFM_C207870CA</name>
    <name evidence="2" type="ordered locus">orf19.2195</name>
</gene>
<evidence type="ECO:0000313" key="2">
    <source>
        <dbReference type="CGD" id="CAL0000190761"/>
    </source>
</evidence>
<dbReference type="KEGG" id="cal:CAALFM_C207870CA"/>
<keyword evidence="4" id="KW-1185">Reference proteome</keyword>
<dbReference type="GeneID" id="3642319"/>
<sequence length="180" mass="20004">MFLKNGNFFSKLGINSLYGSEIMIESNNGQTLNAAIEVIPKFIVNVANFSADSEMIDIIIISFIISALTLLPLAYPFSNNSIHWTLTKFSAKGNDRFRFLLILLLDPIENVLVLVVFCPNNIDNITRSSVLVNFPLVTIKSKCFCTGEIEDIFPDFLLSLNSDLKVPSINPLTVSMFFGA</sequence>
<keyword evidence="1" id="KW-0472">Membrane</keyword>
<dbReference type="HOGENOM" id="CLU_1495995_0_0_1"/>
<proteinExistence type="predicted"/>
<feature type="transmembrane region" description="Helical" evidence="1">
    <location>
        <begin position="58"/>
        <end position="78"/>
    </location>
</feature>
<accession>Q5A2K9</accession>
<dbReference type="Proteomes" id="UP000000559">
    <property type="component" value="Chromosome 2"/>
</dbReference>
<dbReference type="EMBL" id="CP017624">
    <property type="protein sequence ID" value="AOW27783.1"/>
    <property type="molecule type" value="Genomic_DNA"/>
</dbReference>
<dbReference type="RefSeq" id="XP_716035.1">
    <property type="nucleotide sequence ID" value="XM_710942.2"/>
</dbReference>
<organism evidence="3 4">
    <name type="scientific">Candida albicans (strain SC5314 / ATCC MYA-2876)</name>
    <name type="common">Yeast</name>
    <dbReference type="NCBI Taxonomy" id="237561"/>
    <lineage>
        <taxon>Eukaryota</taxon>
        <taxon>Fungi</taxon>
        <taxon>Dikarya</taxon>
        <taxon>Ascomycota</taxon>
        <taxon>Saccharomycotina</taxon>
        <taxon>Pichiomycetes</taxon>
        <taxon>Debaryomycetaceae</taxon>
        <taxon>Candida/Lodderomyces clade</taxon>
        <taxon>Candida</taxon>
    </lineage>
</organism>
<dbReference type="AlphaFoldDB" id="Q5A2K9"/>
<evidence type="ECO:0000256" key="1">
    <source>
        <dbReference type="SAM" id="Phobius"/>
    </source>
</evidence>
<reference evidence="3 4" key="1">
    <citation type="journal article" date="2004" name="Proc. Natl. Acad. Sci. U.S.A.">
        <title>The diploid genome sequence of Candida albicans.</title>
        <authorList>
            <person name="Jones T."/>
            <person name="Federspiel N.A."/>
            <person name="Chibana H."/>
            <person name="Dungan J."/>
            <person name="Kalman S."/>
            <person name="Magee B.B."/>
            <person name="Newport G."/>
            <person name="Thorstenson Y.R."/>
            <person name="Agabian N."/>
            <person name="Magee P.T."/>
            <person name="Davis R.W."/>
            <person name="Scherer S."/>
        </authorList>
    </citation>
    <scope>NUCLEOTIDE SEQUENCE [LARGE SCALE GENOMIC DNA]</scope>
    <source>
        <strain evidence="4">SC5314 / ATCC MYA-2876</strain>
    </source>
</reference>
<protein>
    <submittedName>
        <fullName evidence="3">Uncharacterized protein</fullName>
    </submittedName>
</protein>
<keyword evidence="1" id="KW-1133">Transmembrane helix</keyword>
<reference evidence="3 4" key="2">
    <citation type="journal article" date="2007" name="Genome Biol.">
        <title>Assembly of the Candida albicans genome into sixteen supercontigs aligned on the eight chromosomes.</title>
        <authorList>
            <person name="van het Hoog M."/>
            <person name="Rast T.J."/>
            <person name="Martchenko M."/>
            <person name="Grindle S."/>
            <person name="Dignard D."/>
            <person name="Hogues H."/>
            <person name="Cuomo C."/>
            <person name="Berriman M."/>
            <person name="Scherer S."/>
            <person name="Magee B.B."/>
            <person name="Whiteway M."/>
            <person name="Chibana H."/>
            <person name="Nantel A."/>
            <person name="Magee P.T."/>
        </authorList>
    </citation>
    <scope>GENOME REANNOTATION</scope>
    <source>
        <strain evidence="4">SC5314 / ATCC MYA-2876</strain>
    </source>
</reference>
<name>Q5A2K9_CANAL</name>
<keyword evidence="1" id="KW-0812">Transmembrane</keyword>
<evidence type="ECO:0000313" key="4">
    <source>
        <dbReference type="Proteomes" id="UP000000559"/>
    </source>
</evidence>
<dbReference type="CGD" id="CAL0000190761">
    <property type="gene designation" value="orf19.2195"/>
</dbReference>
<reference evidence="3 4" key="3">
    <citation type="journal article" date="2013" name="Genome Biol.">
        <title>Assembly of a phased diploid Candida albicans genome facilitates allele-specific measurements and provides a simple model for repeat and indel structure.</title>
        <authorList>
            <person name="Muzzey D."/>
            <person name="Schwartz K."/>
            <person name="Weissman J.S."/>
            <person name="Sherlock G."/>
        </authorList>
    </citation>
    <scope>NUCLEOTIDE SEQUENCE [LARGE SCALE GENOMIC DNA]</scope>
    <source>
        <strain evidence="4">SC5314 / ATCC MYA-2876</strain>
    </source>
</reference>
<dbReference type="InParanoid" id="Q5A2K9"/>